<evidence type="ECO:0000313" key="1">
    <source>
        <dbReference type="EMBL" id="CAB5021957.1"/>
    </source>
</evidence>
<dbReference type="AlphaFoldDB" id="A0A6J7QWA3"/>
<sequence>MMAGELAATANAVTVVESINFAMSQRIEHSVEMVQLN</sequence>
<proteinExistence type="predicted"/>
<protein>
    <submittedName>
        <fullName evidence="1">Unannotated protein</fullName>
    </submittedName>
</protein>
<reference evidence="1" key="1">
    <citation type="submission" date="2020-05" db="EMBL/GenBank/DDBJ databases">
        <authorList>
            <person name="Chiriac C."/>
            <person name="Salcher M."/>
            <person name="Ghai R."/>
            <person name="Kavagutti S V."/>
        </authorList>
    </citation>
    <scope>NUCLEOTIDE SEQUENCE</scope>
</reference>
<accession>A0A6J7QWA3</accession>
<name>A0A6J7QWA3_9ZZZZ</name>
<dbReference type="EMBL" id="CAFBPR010000072">
    <property type="protein sequence ID" value="CAB5021957.1"/>
    <property type="molecule type" value="Genomic_DNA"/>
</dbReference>
<gene>
    <name evidence="1" type="ORF">UFOPK4125_00504</name>
</gene>
<organism evidence="1">
    <name type="scientific">freshwater metagenome</name>
    <dbReference type="NCBI Taxonomy" id="449393"/>
    <lineage>
        <taxon>unclassified sequences</taxon>
        <taxon>metagenomes</taxon>
        <taxon>ecological metagenomes</taxon>
    </lineage>
</organism>